<dbReference type="PROSITE" id="PS51257">
    <property type="entry name" value="PROKAR_LIPOPROTEIN"/>
    <property type="match status" value="1"/>
</dbReference>
<keyword evidence="5" id="KW-0998">Cell outer membrane</keyword>
<sequence>MKRNILLGLSLLLLGACELETPPESDLTYTGFWNKEEAAKSVHSGVYSRFRAYGYTMWLMGELRSDIWGGKGIENAHNQDLFTNDINITKVAFNSWGGWYTMLHYINDFIKNAPQTSFSNENEKKNMLAQMYGLRAYIYYTMLKSWGDVPIVTEPLQNVDNLAALRKARAPKAEVLAFIKQDIQRSLDLFNGNENFYRDNVYWSKRATLILKGDVFLWSGKVLGGGTADFTEAKNALSQVSGSLVSYDKLWGIDNEKNAEFIFALDYKKDEAEHFYKVTTARNTDVKDMYDDSGRKISSFLYVEGGNYHSPSEKTLRLLDDIKDQRRATFVRVYSDNAGHIPFNTTNYLGSILSKFVGKNNSGDIVNENNVPIYRYADVLLLLAEAKNNLGEDPSAEINQVRARAYGSNYNAATYGYTNSTKAINAKAILDERYKEFIGEGKRWWDLLRAGDNFVYDEVASMTSGGAKKNIYLPISPSMIADDKTLVQTEGYN</sequence>
<dbReference type="InterPro" id="IPR011990">
    <property type="entry name" value="TPR-like_helical_dom_sf"/>
</dbReference>
<dbReference type="GO" id="GO:0009279">
    <property type="term" value="C:cell outer membrane"/>
    <property type="evidence" value="ECO:0007669"/>
    <property type="project" value="UniProtKB-SubCell"/>
</dbReference>
<reference evidence="8 9" key="1">
    <citation type="submission" date="2018-04" db="EMBL/GenBank/DDBJ databases">
        <title>Genomic Encyclopedia of Archaeal and Bacterial Type Strains, Phase II (KMG-II): from individual species to whole genera.</title>
        <authorList>
            <person name="Goeker M."/>
        </authorList>
    </citation>
    <scope>NUCLEOTIDE SEQUENCE [LARGE SCALE GENOMIC DNA]</scope>
    <source>
        <strain evidence="8 9">DSM 22902</strain>
    </source>
</reference>
<dbReference type="Proteomes" id="UP000243985">
    <property type="component" value="Unassembled WGS sequence"/>
</dbReference>
<comment type="similarity">
    <text evidence="2">Belongs to the SusD family.</text>
</comment>
<dbReference type="RefSeq" id="WP_107782127.1">
    <property type="nucleotide sequence ID" value="NZ_QBKG01000006.1"/>
</dbReference>
<dbReference type="AlphaFoldDB" id="A0A2T5XU83"/>
<keyword evidence="3" id="KW-0732">Signal</keyword>
<evidence type="ECO:0000259" key="6">
    <source>
        <dbReference type="Pfam" id="PF07980"/>
    </source>
</evidence>
<feature type="domain" description="SusD-like N-terminal" evidence="7">
    <location>
        <begin position="21"/>
        <end position="190"/>
    </location>
</feature>
<accession>A0A2T5XU83</accession>
<dbReference type="Pfam" id="PF14322">
    <property type="entry name" value="SusD-like_3"/>
    <property type="match status" value="1"/>
</dbReference>
<comment type="subcellular location">
    <subcellularLocation>
        <location evidence="1">Cell outer membrane</location>
    </subcellularLocation>
</comment>
<evidence type="ECO:0000313" key="9">
    <source>
        <dbReference type="Proteomes" id="UP000243985"/>
    </source>
</evidence>
<dbReference type="InterPro" id="IPR033985">
    <property type="entry name" value="SusD-like_N"/>
</dbReference>
<evidence type="ECO:0000256" key="2">
    <source>
        <dbReference type="ARBA" id="ARBA00006275"/>
    </source>
</evidence>
<organism evidence="8 9">
    <name type="scientific">Capnocytophaga leadbetteri</name>
    <dbReference type="NCBI Taxonomy" id="327575"/>
    <lineage>
        <taxon>Bacteria</taxon>
        <taxon>Pseudomonadati</taxon>
        <taxon>Bacteroidota</taxon>
        <taxon>Flavobacteriia</taxon>
        <taxon>Flavobacteriales</taxon>
        <taxon>Flavobacteriaceae</taxon>
        <taxon>Capnocytophaga</taxon>
    </lineage>
</organism>
<dbReference type="InterPro" id="IPR012944">
    <property type="entry name" value="SusD_RagB_dom"/>
</dbReference>
<name>A0A2T5XU83_9FLAO</name>
<feature type="domain" description="RagB/SusD" evidence="6">
    <location>
        <begin position="274"/>
        <end position="492"/>
    </location>
</feature>
<dbReference type="GeneID" id="84580695"/>
<dbReference type="SUPFAM" id="SSF48452">
    <property type="entry name" value="TPR-like"/>
    <property type="match status" value="1"/>
</dbReference>
<proteinExistence type="inferred from homology"/>
<evidence type="ECO:0000256" key="3">
    <source>
        <dbReference type="ARBA" id="ARBA00022729"/>
    </source>
</evidence>
<evidence type="ECO:0000259" key="7">
    <source>
        <dbReference type="Pfam" id="PF14322"/>
    </source>
</evidence>
<protein>
    <submittedName>
        <fullName evidence="8">Putative outer membrane starch-binding protein</fullName>
    </submittedName>
</protein>
<evidence type="ECO:0000313" key="8">
    <source>
        <dbReference type="EMBL" id="PTX06834.1"/>
    </source>
</evidence>
<comment type="caution">
    <text evidence="8">The sequence shown here is derived from an EMBL/GenBank/DDBJ whole genome shotgun (WGS) entry which is preliminary data.</text>
</comment>
<evidence type="ECO:0000256" key="1">
    <source>
        <dbReference type="ARBA" id="ARBA00004442"/>
    </source>
</evidence>
<dbReference type="Gene3D" id="1.25.40.390">
    <property type="match status" value="1"/>
</dbReference>
<evidence type="ECO:0000256" key="5">
    <source>
        <dbReference type="ARBA" id="ARBA00023237"/>
    </source>
</evidence>
<dbReference type="EMBL" id="QBKG01000006">
    <property type="protein sequence ID" value="PTX06834.1"/>
    <property type="molecule type" value="Genomic_DNA"/>
</dbReference>
<gene>
    <name evidence="8" type="ORF">C8P65_10611</name>
</gene>
<keyword evidence="4" id="KW-0472">Membrane</keyword>
<evidence type="ECO:0000256" key="4">
    <source>
        <dbReference type="ARBA" id="ARBA00023136"/>
    </source>
</evidence>
<dbReference type="CDD" id="cd08977">
    <property type="entry name" value="SusD"/>
    <property type="match status" value="1"/>
</dbReference>
<dbReference type="Pfam" id="PF07980">
    <property type="entry name" value="SusD_RagB"/>
    <property type="match status" value="1"/>
</dbReference>